<keyword evidence="8 18" id="KW-0812">Transmembrane</keyword>
<evidence type="ECO:0000313" key="20">
    <source>
        <dbReference type="EMBL" id="QDY70735.1"/>
    </source>
</evidence>
<keyword evidence="20" id="KW-0614">Plasmid</keyword>
<dbReference type="InterPro" id="IPR033479">
    <property type="entry name" value="dCache_1"/>
</dbReference>
<dbReference type="GO" id="GO:0000155">
    <property type="term" value="F:phosphorelay sensor kinase activity"/>
    <property type="evidence" value="ECO:0007669"/>
    <property type="project" value="InterPro"/>
</dbReference>
<feature type="coiled-coil region" evidence="17">
    <location>
        <begin position="329"/>
        <end position="384"/>
    </location>
</feature>
<keyword evidence="10 20" id="KW-0418">Kinase</keyword>
<evidence type="ECO:0000256" key="16">
    <source>
        <dbReference type="ARBA" id="ARBA00073143"/>
    </source>
</evidence>
<evidence type="ECO:0000256" key="11">
    <source>
        <dbReference type="ARBA" id="ARBA00022840"/>
    </source>
</evidence>
<keyword evidence="7" id="KW-0808">Transferase</keyword>
<dbReference type="InterPro" id="IPR003594">
    <property type="entry name" value="HATPase_dom"/>
</dbReference>
<comment type="catalytic activity">
    <reaction evidence="1">
        <text>ATP + protein L-histidine = ADP + protein N-phospho-L-histidine.</text>
        <dbReference type="EC" id="2.7.13.3"/>
    </reaction>
</comment>
<proteinExistence type="predicted"/>
<dbReference type="InterPro" id="IPR005467">
    <property type="entry name" value="His_kinase_dom"/>
</dbReference>
<dbReference type="GO" id="GO:0005886">
    <property type="term" value="C:plasma membrane"/>
    <property type="evidence" value="ECO:0007669"/>
    <property type="project" value="UniProtKB-SubCell"/>
</dbReference>
<dbReference type="EC" id="2.7.13.3" evidence="3"/>
<dbReference type="FunFam" id="3.30.450.20:FF:000127">
    <property type="entry name" value="C4-dicarboxylate transport sensor protein"/>
    <property type="match status" value="1"/>
</dbReference>
<sequence>MITDGLTHPDTARTRRATRWAVGAALLCLVLGLIGYPRLQEAFFVQAGKRGEATLRLAVEGLNEALSRYEPLPALIAERPALKALLMSPDDPVLLAEVNERLRQTIHTLGVSDIYLMDTTGMTLAASSYDKQRSFVGRSFSYRPYFTQALDGGTGRYFALGTTSGERGYFFAAPVEDGDRIIGVLALKFTVGGFEETWRQNESDLIVTDHKGIVFMSNRRDWHFRALEPLSGRAVAEIEAQRQYPLGDVLPLDNSARVLRDGLTLRRFTTGGERQEFVSSSQTIPKAGWTVTILTPTGPARAQAANVVMIAVAAVLIVGLVVLNVGQRRARLRDRMEAERAQTALLERRVRERTAELNAANEQLQQEVEERKTAETRLRSTQTELVQAGKLAALGQMSAALSHEFNQPLTAVRSYAENAVLLLKAGKTGAAGENLGHISGMVERMASISKHLRSFARRPGEAVNEIPLAPILRDALALARPRLDAAGAVVDAPDSERMDIWVHGGHVRLQQVMLNLLTNALDAMDGQGAPLIEITIDADAEQVILRLRDHGDGLDTETAERLFDPFFTTKQPGKGMGLGLSISYNIVRDFGGTLSARNHPEGGAVFELALCRATAQGQEIAAQ</sequence>
<dbReference type="InterPro" id="IPR017055">
    <property type="entry name" value="Sig_transdc_His_kinase_DctB"/>
</dbReference>
<evidence type="ECO:0000256" key="9">
    <source>
        <dbReference type="ARBA" id="ARBA00022741"/>
    </source>
</evidence>
<dbReference type="Gene3D" id="3.30.565.10">
    <property type="entry name" value="Histidine kinase-like ATPase, C-terminal domain"/>
    <property type="match status" value="1"/>
</dbReference>
<dbReference type="RefSeq" id="WP_146366151.1">
    <property type="nucleotide sequence ID" value="NZ_CP042263.1"/>
</dbReference>
<dbReference type="GO" id="GO:0005524">
    <property type="term" value="F:ATP binding"/>
    <property type="evidence" value="ECO:0007669"/>
    <property type="project" value="UniProtKB-KW"/>
</dbReference>
<evidence type="ECO:0000259" key="19">
    <source>
        <dbReference type="PROSITE" id="PS50109"/>
    </source>
</evidence>
<feature type="transmembrane region" description="Helical" evidence="18">
    <location>
        <begin position="304"/>
        <end position="326"/>
    </location>
</feature>
<evidence type="ECO:0000256" key="13">
    <source>
        <dbReference type="ARBA" id="ARBA00023012"/>
    </source>
</evidence>
<dbReference type="SUPFAM" id="SSF47384">
    <property type="entry name" value="Homodimeric domain of signal transducing histidine kinase"/>
    <property type="match status" value="1"/>
</dbReference>
<dbReference type="Pfam" id="PF02518">
    <property type="entry name" value="HATPase_c"/>
    <property type="match status" value="1"/>
</dbReference>
<evidence type="ECO:0000256" key="15">
    <source>
        <dbReference type="ARBA" id="ARBA00059004"/>
    </source>
</evidence>
<dbReference type="Proteomes" id="UP000318483">
    <property type="component" value="Plasmid unnamed2"/>
</dbReference>
<keyword evidence="6" id="KW-0597">Phosphoprotein</keyword>
<evidence type="ECO:0000256" key="10">
    <source>
        <dbReference type="ARBA" id="ARBA00022777"/>
    </source>
</evidence>
<dbReference type="PRINTS" id="PR00344">
    <property type="entry name" value="BCTRLSENSOR"/>
</dbReference>
<gene>
    <name evidence="20" type="ORF">FPZ52_13535</name>
</gene>
<dbReference type="SUPFAM" id="SSF55874">
    <property type="entry name" value="ATPase domain of HSP90 chaperone/DNA topoisomerase II/histidine kinase"/>
    <property type="match status" value="1"/>
</dbReference>
<dbReference type="AlphaFoldDB" id="A0A5B8I961"/>
<evidence type="ECO:0000256" key="14">
    <source>
        <dbReference type="ARBA" id="ARBA00023136"/>
    </source>
</evidence>
<keyword evidence="17" id="KW-0175">Coiled coil</keyword>
<dbReference type="InterPro" id="IPR029151">
    <property type="entry name" value="Sensor-like_sf"/>
</dbReference>
<evidence type="ECO:0000256" key="5">
    <source>
        <dbReference type="ARBA" id="ARBA00022519"/>
    </source>
</evidence>
<evidence type="ECO:0000313" key="21">
    <source>
        <dbReference type="Proteomes" id="UP000318483"/>
    </source>
</evidence>
<dbReference type="InterPro" id="IPR003661">
    <property type="entry name" value="HisK_dim/P_dom"/>
</dbReference>
<dbReference type="Gene3D" id="1.10.287.130">
    <property type="match status" value="1"/>
</dbReference>
<reference evidence="20 21" key="1">
    <citation type="submission" date="2019-07" db="EMBL/GenBank/DDBJ databases">
        <title>Litoreibacter alkalisoli sp. nov., isolated from saline-alkaline soil.</title>
        <authorList>
            <person name="Wang S."/>
            <person name="Xu L."/>
            <person name="Xing Y.-T."/>
            <person name="Sun J.-Q."/>
        </authorList>
    </citation>
    <scope>NUCLEOTIDE SEQUENCE [LARGE SCALE GENOMIC DNA]</scope>
    <source>
        <strain evidence="20 21">LN3S51</strain>
        <plasmid evidence="20 21">unnamed2</plasmid>
    </source>
</reference>
<keyword evidence="5" id="KW-0997">Cell inner membrane</keyword>
<evidence type="ECO:0000256" key="12">
    <source>
        <dbReference type="ARBA" id="ARBA00022989"/>
    </source>
</evidence>
<accession>A0A5B8I961</accession>
<dbReference type="PROSITE" id="PS50109">
    <property type="entry name" value="HIS_KIN"/>
    <property type="match status" value="1"/>
</dbReference>
<dbReference type="InterPro" id="IPR036890">
    <property type="entry name" value="HATPase_C_sf"/>
</dbReference>
<keyword evidence="12 18" id="KW-1133">Transmembrane helix</keyword>
<organism evidence="20 21">
    <name type="scientific">Qingshengfaniella alkalisoli</name>
    <dbReference type="NCBI Taxonomy" id="2599296"/>
    <lineage>
        <taxon>Bacteria</taxon>
        <taxon>Pseudomonadati</taxon>
        <taxon>Pseudomonadota</taxon>
        <taxon>Alphaproteobacteria</taxon>
        <taxon>Rhodobacterales</taxon>
        <taxon>Paracoccaceae</taxon>
        <taxon>Qingshengfaniella</taxon>
    </lineage>
</organism>
<keyword evidence="14 18" id="KW-0472">Membrane</keyword>
<comment type="function">
    <text evidence="15">Member of the two-component regulatory system DctB/DctD involved in the transport of C4-dicarboxylates. DctB functions as a membrane-associated protein kinase that phosphorylates DctD in response to environmental signals.</text>
</comment>
<dbReference type="Pfam" id="PF00512">
    <property type="entry name" value="HisKA"/>
    <property type="match status" value="1"/>
</dbReference>
<dbReference type="FunFam" id="1.10.287.130:FF:000049">
    <property type="entry name" value="C4-dicarboxylate transport sensor protein DctB"/>
    <property type="match status" value="1"/>
</dbReference>
<keyword evidence="21" id="KW-1185">Reference proteome</keyword>
<dbReference type="SUPFAM" id="SSF103190">
    <property type="entry name" value="Sensory domain-like"/>
    <property type="match status" value="1"/>
</dbReference>
<feature type="transmembrane region" description="Helical" evidence="18">
    <location>
        <begin position="20"/>
        <end position="39"/>
    </location>
</feature>
<dbReference type="SMART" id="SM00388">
    <property type="entry name" value="HisKA"/>
    <property type="match status" value="1"/>
</dbReference>
<evidence type="ECO:0000256" key="7">
    <source>
        <dbReference type="ARBA" id="ARBA00022679"/>
    </source>
</evidence>
<keyword evidence="9" id="KW-0547">Nucleotide-binding</keyword>
<dbReference type="Pfam" id="PF02743">
    <property type="entry name" value="dCache_1"/>
    <property type="match status" value="1"/>
</dbReference>
<dbReference type="OrthoDB" id="7568856at2"/>
<evidence type="ECO:0000256" key="6">
    <source>
        <dbReference type="ARBA" id="ARBA00022553"/>
    </source>
</evidence>
<name>A0A5B8I961_9RHOB</name>
<dbReference type="InterPro" id="IPR004358">
    <property type="entry name" value="Sig_transdc_His_kin-like_C"/>
</dbReference>
<evidence type="ECO:0000256" key="17">
    <source>
        <dbReference type="SAM" id="Coils"/>
    </source>
</evidence>
<evidence type="ECO:0000256" key="8">
    <source>
        <dbReference type="ARBA" id="ARBA00022692"/>
    </source>
</evidence>
<keyword evidence="13" id="KW-0902">Two-component regulatory system</keyword>
<dbReference type="EMBL" id="CP042263">
    <property type="protein sequence ID" value="QDY70735.1"/>
    <property type="molecule type" value="Genomic_DNA"/>
</dbReference>
<dbReference type="PANTHER" id="PTHR43065">
    <property type="entry name" value="SENSOR HISTIDINE KINASE"/>
    <property type="match status" value="1"/>
</dbReference>
<dbReference type="SMART" id="SM00387">
    <property type="entry name" value="HATPase_c"/>
    <property type="match status" value="1"/>
</dbReference>
<dbReference type="KEGG" id="lit:FPZ52_13535"/>
<evidence type="ECO:0000256" key="3">
    <source>
        <dbReference type="ARBA" id="ARBA00012438"/>
    </source>
</evidence>
<dbReference type="Gene3D" id="3.30.450.20">
    <property type="entry name" value="PAS domain"/>
    <property type="match status" value="2"/>
</dbReference>
<evidence type="ECO:0000256" key="1">
    <source>
        <dbReference type="ARBA" id="ARBA00000085"/>
    </source>
</evidence>
<protein>
    <recommendedName>
        <fullName evidence="16">C4-dicarboxylate transport sensor protein DctB</fullName>
        <ecNumber evidence="3">2.7.13.3</ecNumber>
    </recommendedName>
</protein>
<dbReference type="CDD" id="cd00082">
    <property type="entry name" value="HisKA"/>
    <property type="match status" value="1"/>
</dbReference>
<dbReference type="InterPro" id="IPR036097">
    <property type="entry name" value="HisK_dim/P_sf"/>
</dbReference>
<feature type="domain" description="Histidine kinase" evidence="19">
    <location>
        <begin position="400"/>
        <end position="614"/>
    </location>
</feature>
<evidence type="ECO:0000256" key="2">
    <source>
        <dbReference type="ARBA" id="ARBA00004429"/>
    </source>
</evidence>
<comment type="subcellular location">
    <subcellularLocation>
        <location evidence="2">Cell inner membrane</location>
        <topology evidence="2">Multi-pass membrane protein</topology>
    </subcellularLocation>
</comment>
<keyword evidence="11" id="KW-0067">ATP-binding</keyword>
<dbReference type="PIRSF" id="PIRSF036431">
    <property type="entry name" value="STHK_DctB"/>
    <property type="match status" value="1"/>
</dbReference>
<keyword evidence="4" id="KW-1003">Cell membrane</keyword>
<evidence type="ECO:0000256" key="18">
    <source>
        <dbReference type="SAM" id="Phobius"/>
    </source>
</evidence>
<evidence type="ECO:0000256" key="4">
    <source>
        <dbReference type="ARBA" id="ARBA00022475"/>
    </source>
</evidence>
<geneLocation type="plasmid" evidence="20 21">
    <name>unnamed2</name>
</geneLocation>
<dbReference type="PANTHER" id="PTHR43065:SF46">
    <property type="entry name" value="C4-DICARBOXYLATE TRANSPORT SENSOR PROTEIN DCTB"/>
    <property type="match status" value="1"/>
</dbReference>